<comment type="function">
    <text evidence="3 12">Involved in coproporphyrin-dependent heme b biosynthesis. Catalyzes the oxidation of coproporphyrinogen III to coproporphyrin III.</text>
</comment>
<dbReference type="NCBIfam" id="TIGR00562">
    <property type="entry name" value="proto_IX_ox"/>
    <property type="match status" value="1"/>
</dbReference>
<dbReference type="SUPFAM" id="SSF54373">
    <property type="entry name" value="FAD-linked reductases, C-terminal domain"/>
    <property type="match status" value="1"/>
</dbReference>
<keyword evidence="8 12" id="KW-0285">Flavoprotein</keyword>
<dbReference type="SUPFAM" id="SSF51905">
    <property type="entry name" value="FAD/NAD(P)-binding domain"/>
    <property type="match status" value="1"/>
</dbReference>
<evidence type="ECO:0000256" key="4">
    <source>
        <dbReference type="ARBA" id="ARBA00004744"/>
    </source>
</evidence>
<keyword evidence="15" id="KW-1185">Reference proteome</keyword>
<dbReference type="InterPro" id="IPR002937">
    <property type="entry name" value="Amino_oxidase"/>
</dbReference>
<comment type="subcellular location">
    <subcellularLocation>
        <location evidence="12">Cytoplasm</location>
    </subcellularLocation>
</comment>
<evidence type="ECO:0000256" key="8">
    <source>
        <dbReference type="ARBA" id="ARBA00022630"/>
    </source>
</evidence>
<keyword evidence="12" id="KW-0963">Cytoplasm</keyword>
<dbReference type="InterPro" id="IPR050464">
    <property type="entry name" value="Zeta_carotene_desat/Oxidored"/>
</dbReference>
<dbReference type="Pfam" id="PF01593">
    <property type="entry name" value="Amino_oxidase"/>
    <property type="match status" value="1"/>
</dbReference>
<dbReference type="InterPro" id="IPR036188">
    <property type="entry name" value="FAD/NAD-bd_sf"/>
</dbReference>
<keyword evidence="11 12" id="KW-0350">Heme biosynthesis</keyword>
<evidence type="ECO:0000256" key="12">
    <source>
        <dbReference type="RuleBase" id="RU364052"/>
    </source>
</evidence>
<comment type="pathway">
    <text evidence="4 12">Porphyrin-containing compound metabolism; protoheme biosynthesis.</text>
</comment>
<accession>A0A7H2BFK9</accession>
<evidence type="ECO:0000256" key="5">
    <source>
        <dbReference type="ARBA" id="ARBA00008310"/>
    </source>
</evidence>
<dbReference type="GO" id="GO:0006783">
    <property type="term" value="P:heme biosynthetic process"/>
    <property type="evidence" value="ECO:0007669"/>
    <property type="project" value="UniProtKB-UniRule"/>
</dbReference>
<protein>
    <recommendedName>
        <fullName evidence="7 12">Coproporphyrinogen III oxidase</fullName>
        <ecNumber evidence="6 12">1.3.3.15</ecNumber>
    </recommendedName>
</protein>
<dbReference type="PANTHER" id="PTHR42923:SF3">
    <property type="entry name" value="PROTOPORPHYRINOGEN OXIDASE"/>
    <property type="match status" value="1"/>
</dbReference>
<dbReference type="InterPro" id="IPR004572">
    <property type="entry name" value="Protoporphyrinogen_oxidase"/>
</dbReference>
<keyword evidence="9 12" id="KW-0274">FAD</keyword>
<dbReference type="KEGG" id="rter:IDM49_04100"/>
<evidence type="ECO:0000256" key="2">
    <source>
        <dbReference type="ARBA" id="ARBA00001974"/>
    </source>
</evidence>
<evidence type="ECO:0000256" key="6">
    <source>
        <dbReference type="ARBA" id="ARBA00012402"/>
    </source>
</evidence>
<evidence type="ECO:0000256" key="10">
    <source>
        <dbReference type="ARBA" id="ARBA00023002"/>
    </source>
</evidence>
<dbReference type="Gene3D" id="3.90.660.20">
    <property type="entry name" value="Protoporphyrinogen oxidase, mitochondrial, domain 2"/>
    <property type="match status" value="1"/>
</dbReference>
<dbReference type="GeneID" id="96623406"/>
<feature type="domain" description="Amine oxidase" evidence="13">
    <location>
        <begin position="21"/>
        <end position="462"/>
    </location>
</feature>
<dbReference type="Gene3D" id="3.50.50.60">
    <property type="entry name" value="FAD/NAD(P)-binding domain"/>
    <property type="match status" value="1"/>
</dbReference>
<dbReference type="RefSeq" id="WP_190725116.1">
    <property type="nucleotide sequence ID" value="NZ_CP061539.1"/>
</dbReference>
<evidence type="ECO:0000313" key="15">
    <source>
        <dbReference type="Proteomes" id="UP000516404"/>
    </source>
</evidence>
<keyword evidence="10 12" id="KW-0560">Oxidoreductase</keyword>
<name>A0A7H2BFK9_9MICC</name>
<dbReference type="PANTHER" id="PTHR42923">
    <property type="entry name" value="PROTOPORPHYRINOGEN OXIDASE"/>
    <property type="match status" value="1"/>
</dbReference>
<dbReference type="AlphaFoldDB" id="A0A7H2BFK9"/>
<evidence type="ECO:0000313" key="14">
    <source>
        <dbReference type="EMBL" id="QNV38455.1"/>
    </source>
</evidence>
<dbReference type="GO" id="GO:0004729">
    <property type="term" value="F:oxygen-dependent protoporphyrinogen oxidase activity"/>
    <property type="evidence" value="ECO:0007669"/>
    <property type="project" value="UniProtKB-UniRule"/>
</dbReference>
<comment type="similarity">
    <text evidence="5 12">Belongs to the protoporphyrinogen/coproporphyrinogen oxidase family. Coproporphyrinogen III oxidase subfamily.</text>
</comment>
<comment type="cofactor">
    <cofactor evidence="2 12">
        <name>FAD</name>
        <dbReference type="ChEBI" id="CHEBI:57692"/>
    </cofactor>
</comment>
<reference evidence="14 15" key="1">
    <citation type="submission" date="2020-09" db="EMBL/GenBank/DDBJ databases">
        <title>Investigation of environmental microbes.</title>
        <authorList>
            <person name="Ou Y."/>
            <person name="Kang Q."/>
        </authorList>
    </citation>
    <scope>NUCLEOTIDE SEQUENCE [LARGE SCALE GENOMIC DNA]</scope>
    <source>
        <strain evidence="14 15">KJZ-14</strain>
    </source>
</reference>
<evidence type="ECO:0000256" key="3">
    <source>
        <dbReference type="ARBA" id="ARBA00002185"/>
    </source>
</evidence>
<proteinExistence type="inferred from homology"/>
<dbReference type="EC" id="1.3.3.15" evidence="6 12"/>
<dbReference type="UniPathway" id="UPA00252"/>
<dbReference type="Gene3D" id="1.10.3110.10">
    <property type="entry name" value="protoporphyrinogen ix oxidase, domain 3"/>
    <property type="match status" value="1"/>
</dbReference>
<evidence type="ECO:0000256" key="11">
    <source>
        <dbReference type="ARBA" id="ARBA00023133"/>
    </source>
</evidence>
<gene>
    <name evidence="14" type="primary">hemG</name>
    <name evidence="14" type="ORF">IDM49_04100</name>
</gene>
<sequence>MAVSPASSSTEQSVLVVGGGIAGLLSARMLARKGFKVTVVEGRAHLGGAVGSHQLAGMVLDAGAESFATRSTVVSDLLQELGLKDKIVLPNSLGSWLYLPTGAKPSPSTGLMGIPGSFDDPALKATLSASGIARARMDKFLPASVGAKAKTLGELVRARMGQQVLDNLVAPVVSGVHSVHPDKLDVDVVTPGLKDAMLRLGSLAAAAGSIRKAAPAGSAVAGIEGGMNQLSEALVQDLQRMHVRIMTGFNVIAVDRDPVTGEWTLIQRRSDVGARPIAISAPNLVMATDGPTAVRILGSHLPAHAVPSIKAGPEIALVSLVVDKPELDRAPRGTGLLISDQVTNVRAKALTHASAKWQWVADKLGEGRHVVRLSYGRSSDANSPLSEVALHDDQLITLALHDASKLLGTNISPKQLVDADVVRWQGAMPAPKAGHKEKIVAFRQSLDQLEGVCAVGAWLSGTGLVAVTKDTHAVIEAYADELLNHH</sequence>
<organism evidence="14 15">
    <name type="scientific">Rothia terrae</name>
    <dbReference type="NCBI Taxonomy" id="396015"/>
    <lineage>
        <taxon>Bacteria</taxon>
        <taxon>Bacillati</taxon>
        <taxon>Actinomycetota</taxon>
        <taxon>Actinomycetes</taxon>
        <taxon>Micrococcales</taxon>
        <taxon>Micrococcaceae</taxon>
        <taxon>Rothia</taxon>
    </lineage>
</organism>
<dbReference type="EMBL" id="CP061539">
    <property type="protein sequence ID" value="QNV38455.1"/>
    <property type="molecule type" value="Genomic_DNA"/>
</dbReference>
<evidence type="ECO:0000256" key="7">
    <source>
        <dbReference type="ARBA" id="ARBA00019046"/>
    </source>
</evidence>
<comment type="catalytic activity">
    <reaction evidence="1">
        <text>coproporphyrinogen III + 3 O2 = coproporphyrin III + 3 H2O2</text>
        <dbReference type="Rhea" id="RHEA:43436"/>
        <dbReference type="ChEBI" id="CHEBI:15379"/>
        <dbReference type="ChEBI" id="CHEBI:16240"/>
        <dbReference type="ChEBI" id="CHEBI:57309"/>
        <dbReference type="ChEBI" id="CHEBI:131725"/>
        <dbReference type="EC" id="1.3.3.15"/>
    </reaction>
    <physiologicalReaction direction="left-to-right" evidence="1">
        <dbReference type="Rhea" id="RHEA:43437"/>
    </physiologicalReaction>
</comment>
<evidence type="ECO:0000259" key="13">
    <source>
        <dbReference type="Pfam" id="PF01593"/>
    </source>
</evidence>
<evidence type="ECO:0000256" key="9">
    <source>
        <dbReference type="ARBA" id="ARBA00022827"/>
    </source>
</evidence>
<evidence type="ECO:0000256" key="1">
    <source>
        <dbReference type="ARBA" id="ARBA00001755"/>
    </source>
</evidence>
<dbReference type="GO" id="GO:0005737">
    <property type="term" value="C:cytoplasm"/>
    <property type="evidence" value="ECO:0007669"/>
    <property type="project" value="UniProtKB-SubCell"/>
</dbReference>
<dbReference type="Proteomes" id="UP000516404">
    <property type="component" value="Chromosome"/>
</dbReference>